<accession>A0A4Y4DMZ5</accession>
<comment type="caution">
    <text evidence="1">The sequence shown here is derived from an EMBL/GenBank/DDBJ whole genome shotgun (WGS) entry which is preliminary data.</text>
</comment>
<evidence type="ECO:0000313" key="1">
    <source>
        <dbReference type="EMBL" id="GED04718.1"/>
    </source>
</evidence>
<proteinExistence type="predicted"/>
<reference evidence="1 2" key="1">
    <citation type="submission" date="2019-06" db="EMBL/GenBank/DDBJ databases">
        <title>Whole genome shotgun sequence of Glutamicibacter uratoxydans NBRC 15515.</title>
        <authorList>
            <person name="Hosoyama A."/>
            <person name="Uohara A."/>
            <person name="Ohji S."/>
            <person name="Ichikawa N."/>
        </authorList>
    </citation>
    <scope>NUCLEOTIDE SEQUENCE [LARGE SCALE GENOMIC DNA]</scope>
    <source>
        <strain evidence="1 2">NBRC 15515</strain>
    </source>
</reference>
<keyword evidence="2" id="KW-1185">Reference proteome</keyword>
<sequence>METYAQVELFRDYERADADHAFEHLFIDERVDRLANRFPGHAEMFSEHPFRWQAVTWLAVFSSMGSEDFADLAVLAQAAARV</sequence>
<dbReference type="EMBL" id="BJNY01000001">
    <property type="protein sequence ID" value="GED04718.1"/>
    <property type="molecule type" value="Genomic_DNA"/>
</dbReference>
<dbReference type="Proteomes" id="UP000316612">
    <property type="component" value="Unassembled WGS sequence"/>
</dbReference>
<organism evidence="1 2">
    <name type="scientific">Glutamicibacter uratoxydans</name>
    <name type="common">Arthrobacter uratoxydans</name>
    <dbReference type="NCBI Taxonomy" id="43667"/>
    <lineage>
        <taxon>Bacteria</taxon>
        <taxon>Bacillati</taxon>
        <taxon>Actinomycetota</taxon>
        <taxon>Actinomycetes</taxon>
        <taxon>Micrococcales</taxon>
        <taxon>Micrococcaceae</taxon>
        <taxon>Glutamicibacter</taxon>
    </lineage>
</organism>
<name>A0A4Y4DMZ5_GLUUR</name>
<dbReference type="AlphaFoldDB" id="A0A4Y4DMZ5"/>
<protein>
    <submittedName>
        <fullName evidence="1">Uncharacterized protein</fullName>
    </submittedName>
</protein>
<gene>
    <name evidence="1" type="ORF">AUR04nite_02500</name>
</gene>
<evidence type="ECO:0000313" key="2">
    <source>
        <dbReference type="Proteomes" id="UP000316612"/>
    </source>
</evidence>